<dbReference type="GO" id="GO:0000160">
    <property type="term" value="P:phosphorelay signal transduction system"/>
    <property type="evidence" value="ECO:0007669"/>
    <property type="project" value="UniProtKB-KW"/>
</dbReference>
<keyword evidence="4 10" id="KW-0597">Phosphoprotein</keyword>
<dbReference type="AlphaFoldDB" id="A0A1H9SVU7"/>
<dbReference type="InterPro" id="IPR051552">
    <property type="entry name" value="HptR"/>
</dbReference>
<dbReference type="SMART" id="SM00448">
    <property type="entry name" value="REC"/>
    <property type="match status" value="1"/>
</dbReference>
<dbReference type="GO" id="GO:0005737">
    <property type="term" value="C:cytoplasm"/>
    <property type="evidence" value="ECO:0007669"/>
    <property type="project" value="UniProtKB-SubCell"/>
</dbReference>
<organism evidence="13 14">
    <name type="scientific">Butyrivibrio fibrisolvens</name>
    <dbReference type="NCBI Taxonomy" id="831"/>
    <lineage>
        <taxon>Bacteria</taxon>
        <taxon>Bacillati</taxon>
        <taxon>Bacillota</taxon>
        <taxon>Clostridia</taxon>
        <taxon>Lachnospirales</taxon>
        <taxon>Lachnospiraceae</taxon>
        <taxon>Butyrivibrio</taxon>
    </lineage>
</organism>
<evidence type="ECO:0000256" key="6">
    <source>
        <dbReference type="ARBA" id="ARBA00023015"/>
    </source>
</evidence>
<dbReference type="OrthoDB" id="1769137at2"/>
<dbReference type="InterPro" id="IPR020449">
    <property type="entry name" value="Tscrpt_reg_AraC-type_HTH"/>
</dbReference>
<dbReference type="GO" id="GO:0003700">
    <property type="term" value="F:DNA-binding transcription factor activity"/>
    <property type="evidence" value="ECO:0007669"/>
    <property type="project" value="InterPro"/>
</dbReference>
<evidence type="ECO:0000256" key="4">
    <source>
        <dbReference type="ARBA" id="ARBA00022553"/>
    </source>
</evidence>
<dbReference type="InterPro" id="IPR001789">
    <property type="entry name" value="Sig_transdc_resp-reg_receiver"/>
</dbReference>
<evidence type="ECO:0000256" key="3">
    <source>
        <dbReference type="ARBA" id="ARBA00022490"/>
    </source>
</evidence>
<evidence type="ECO:0000256" key="8">
    <source>
        <dbReference type="ARBA" id="ARBA00023163"/>
    </source>
</evidence>
<feature type="domain" description="Response regulatory" evidence="12">
    <location>
        <begin position="3"/>
        <end position="120"/>
    </location>
</feature>
<evidence type="ECO:0000256" key="1">
    <source>
        <dbReference type="ARBA" id="ARBA00004496"/>
    </source>
</evidence>
<dbReference type="GO" id="GO:0043565">
    <property type="term" value="F:sequence-specific DNA binding"/>
    <property type="evidence" value="ECO:0007669"/>
    <property type="project" value="InterPro"/>
</dbReference>
<feature type="domain" description="HTH araC/xylS-type" evidence="11">
    <location>
        <begin position="147"/>
        <end position="244"/>
    </location>
</feature>
<comment type="function">
    <text evidence="9">May play the central regulatory role in sporulation. It may be an element of the effector pathway responsible for the activation of sporulation genes in response to nutritional stress. Spo0A may act in concert with spo0H (a sigma factor) to control the expression of some genes that are critical to the sporulation process.</text>
</comment>
<dbReference type="SUPFAM" id="SSF52172">
    <property type="entry name" value="CheY-like"/>
    <property type="match status" value="1"/>
</dbReference>
<keyword evidence="8" id="KW-0804">Transcription</keyword>
<dbReference type="InterPro" id="IPR018062">
    <property type="entry name" value="HTH_AraC-typ_CS"/>
</dbReference>
<reference evidence="13 14" key="1">
    <citation type="submission" date="2016-10" db="EMBL/GenBank/DDBJ databases">
        <authorList>
            <person name="de Groot N.N."/>
        </authorList>
    </citation>
    <scope>NUCLEOTIDE SEQUENCE [LARGE SCALE GENOMIC DNA]</scope>
    <source>
        <strain evidence="13 14">AR40</strain>
    </source>
</reference>
<evidence type="ECO:0000313" key="14">
    <source>
        <dbReference type="Proteomes" id="UP000182584"/>
    </source>
</evidence>
<name>A0A1H9SVU7_BUTFI</name>
<dbReference type="PANTHER" id="PTHR42713:SF3">
    <property type="entry name" value="TRANSCRIPTIONAL REGULATORY PROTEIN HPTR"/>
    <property type="match status" value="1"/>
</dbReference>
<sequence length="249" mass="28299">MYKVVIVDDEPLIVEGLRKIVDWDMYNCVVVGTASSGKEGIELVRSHNPDILFTDIRMPGMDGLSMIAALRSEYRDMHVVILTGYRDFEYARKALNLGVFRFLLKPSRMKELNEAMDSMTARLNESVDNEEDDSINDNTSANNFVVNQAISYIEQHYREKLQLTDVAKAVYVSHWHLSKLLNSTGKSFSDVISQIRIDNAKKLMEDSSLHIADIGEKVGFADTAHFSRVFKKYTGMSANEYRNNILSGR</sequence>
<dbReference type="RefSeq" id="WP_022756460.1">
    <property type="nucleotide sequence ID" value="NZ_FOGJ01000013.1"/>
</dbReference>
<dbReference type="PRINTS" id="PR00032">
    <property type="entry name" value="HTHARAC"/>
</dbReference>
<evidence type="ECO:0000256" key="9">
    <source>
        <dbReference type="ARBA" id="ARBA00024867"/>
    </source>
</evidence>
<dbReference type="EMBL" id="FOGJ01000013">
    <property type="protein sequence ID" value="SER88509.1"/>
    <property type="molecule type" value="Genomic_DNA"/>
</dbReference>
<comment type="subcellular location">
    <subcellularLocation>
        <location evidence="1">Cytoplasm</location>
    </subcellularLocation>
</comment>
<dbReference type="Pfam" id="PF12833">
    <property type="entry name" value="HTH_18"/>
    <property type="match status" value="1"/>
</dbReference>
<accession>A0A1H9SVU7</accession>
<dbReference type="SUPFAM" id="SSF46689">
    <property type="entry name" value="Homeodomain-like"/>
    <property type="match status" value="1"/>
</dbReference>
<feature type="modified residue" description="4-aspartylphosphate" evidence="10">
    <location>
        <position position="55"/>
    </location>
</feature>
<dbReference type="Gene3D" id="1.10.10.60">
    <property type="entry name" value="Homeodomain-like"/>
    <property type="match status" value="2"/>
</dbReference>
<gene>
    <name evidence="13" type="ORF">SAMN04487884_11313</name>
</gene>
<keyword evidence="3" id="KW-0963">Cytoplasm</keyword>
<dbReference type="InterPro" id="IPR018060">
    <property type="entry name" value="HTH_AraC"/>
</dbReference>
<proteinExistence type="predicted"/>
<dbReference type="PANTHER" id="PTHR42713">
    <property type="entry name" value="HISTIDINE KINASE-RELATED"/>
    <property type="match status" value="1"/>
</dbReference>
<dbReference type="PROSITE" id="PS01124">
    <property type="entry name" value="HTH_ARAC_FAMILY_2"/>
    <property type="match status" value="1"/>
</dbReference>
<evidence type="ECO:0000256" key="7">
    <source>
        <dbReference type="ARBA" id="ARBA00023125"/>
    </source>
</evidence>
<dbReference type="Gene3D" id="3.40.50.2300">
    <property type="match status" value="1"/>
</dbReference>
<evidence type="ECO:0000313" key="13">
    <source>
        <dbReference type="EMBL" id="SER88509.1"/>
    </source>
</evidence>
<dbReference type="PROSITE" id="PS00041">
    <property type="entry name" value="HTH_ARAC_FAMILY_1"/>
    <property type="match status" value="1"/>
</dbReference>
<keyword evidence="7" id="KW-0238">DNA-binding</keyword>
<dbReference type="SMART" id="SM00342">
    <property type="entry name" value="HTH_ARAC"/>
    <property type="match status" value="1"/>
</dbReference>
<evidence type="ECO:0000256" key="2">
    <source>
        <dbReference type="ARBA" id="ARBA00018672"/>
    </source>
</evidence>
<keyword evidence="5" id="KW-0902">Two-component regulatory system</keyword>
<keyword evidence="6" id="KW-0805">Transcription regulation</keyword>
<dbReference type="InterPro" id="IPR009057">
    <property type="entry name" value="Homeodomain-like_sf"/>
</dbReference>
<evidence type="ECO:0000256" key="10">
    <source>
        <dbReference type="PROSITE-ProRule" id="PRU00169"/>
    </source>
</evidence>
<dbReference type="InterPro" id="IPR011006">
    <property type="entry name" value="CheY-like_superfamily"/>
</dbReference>
<dbReference type="PROSITE" id="PS50110">
    <property type="entry name" value="RESPONSE_REGULATORY"/>
    <property type="match status" value="1"/>
</dbReference>
<dbReference type="Pfam" id="PF00072">
    <property type="entry name" value="Response_reg"/>
    <property type="match status" value="1"/>
</dbReference>
<dbReference type="Proteomes" id="UP000182584">
    <property type="component" value="Unassembled WGS sequence"/>
</dbReference>
<dbReference type="CDD" id="cd17536">
    <property type="entry name" value="REC_YesN-like"/>
    <property type="match status" value="1"/>
</dbReference>
<evidence type="ECO:0000256" key="5">
    <source>
        <dbReference type="ARBA" id="ARBA00023012"/>
    </source>
</evidence>
<evidence type="ECO:0000259" key="12">
    <source>
        <dbReference type="PROSITE" id="PS50110"/>
    </source>
</evidence>
<evidence type="ECO:0000259" key="11">
    <source>
        <dbReference type="PROSITE" id="PS01124"/>
    </source>
</evidence>
<protein>
    <recommendedName>
        <fullName evidence="2">Stage 0 sporulation protein A homolog</fullName>
    </recommendedName>
</protein>